<reference evidence="3" key="1">
    <citation type="journal article" date="2018" name="BMC Genomics">
        <title>The complete and fully assembled genome sequence of Aeromonas salmonicida subsp. pectinolytica and its comparative analysis with other Aeromonas species: investigation of the mobilome in environmental and pathogenic strains.</title>
        <authorList>
            <person name="Pfeiffer F."/>
            <person name="Zamora-Lagos M.A."/>
            <person name="Blettinger M."/>
            <person name="Yeroslaviz A."/>
            <person name="Dahl A."/>
            <person name="Gruber S."/>
            <person name="Habermann B.H."/>
        </authorList>
    </citation>
    <scope>NUCLEOTIDE SEQUENCE [LARGE SCALE GENOMIC DNA]</scope>
    <source>
        <strain evidence="3">34mel</strain>
    </source>
</reference>
<name>A0A2D1QJE7_AERSA</name>
<accession>A0A2D1QJE7</accession>
<proteinExistence type="predicted"/>
<dbReference type="EMBL" id="CP022426">
    <property type="protein sequence ID" value="ATP10366.1"/>
    <property type="molecule type" value="Genomic_DNA"/>
</dbReference>
<evidence type="ECO:0000256" key="1">
    <source>
        <dbReference type="SAM" id="MobiDB-lite"/>
    </source>
</evidence>
<sequence length="46" mass="5269">MTNNRRPDKASATSDKDFHRYALEMNIKNEGKTSCNNETGDKDKHV</sequence>
<evidence type="ECO:0000313" key="2">
    <source>
        <dbReference type="EMBL" id="ATP10366.1"/>
    </source>
</evidence>
<organism evidence="2 3">
    <name type="scientific">Aeromonas salmonicida subsp. pectinolytica 34mel</name>
    <dbReference type="NCBI Taxonomy" id="1324960"/>
    <lineage>
        <taxon>Bacteria</taxon>
        <taxon>Pseudomonadati</taxon>
        <taxon>Pseudomonadota</taxon>
        <taxon>Gammaproteobacteria</taxon>
        <taxon>Aeromonadales</taxon>
        <taxon>Aeromonadaceae</taxon>
        <taxon>Aeromonas</taxon>
    </lineage>
</organism>
<gene>
    <name evidence="2" type="ORF">Asalp_32660</name>
</gene>
<dbReference type="Proteomes" id="UP000222916">
    <property type="component" value="Chromosome"/>
</dbReference>
<evidence type="ECO:0000313" key="3">
    <source>
        <dbReference type="Proteomes" id="UP000222916"/>
    </source>
</evidence>
<protein>
    <submittedName>
        <fullName evidence="2">Uncharacterized protein</fullName>
    </submittedName>
</protein>
<dbReference type="AlphaFoldDB" id="A0A2D1QJE7"/>
<feature type="region of interest" description="Disordered" evidence="1">
    <location>
        <begin position="27"/>
        <end position="46"/>
    </location>
</feature>